<evidence type="ECO:0000256" key="2">
    <source>
        <dbReference type="ARBA" id="ARBA00022723"/>
    </source>
</evidence>
<evidence type="ECO:0000256" key="1">
    <source>
        <dbReference type="ARBA" id="ARBA00022617"/>
    </source>
</evidence>
<dbReference type="GO" id="GO:0009055">
    <property type="term" value="F:electron transfer activity"/>
    <property type="evidence" value="ECO:0007669"/>
    <property type="project" value="InterPro"/>
</dbReference>
<dbReference type="PROSITE" id="PS51007">
    <property type="entry name" value="CYTC"/>
    <property type="match status" value="1"/>
</dbReference>
<dbReference type="AlphaFoldDB" id="A0A1J5PGW7"/>
<comment type="caution">
    <text evidence="5">The sequence shown here is derived from an EMBL/GenBank/DDBJ whole genome shotgun (WGS) entry which is preliminary data.</text>
</comment>
<sequence>MISAPAPVAPAAPVHAVKLPEGVTAEQVALGARIWRGEVASGTCAGCHGADARGGPLGPDLTTGTWMWSDGSLAGLSTTISQGVAQPKKYRSPMPAMGGAPLGPNELKALAAYVWSIGHGGGK</sequence>
<keyword evidence="2" id="KW-0479">Metal-binding</keyword>
<dbReference type="GO" id="GO:0046872">
    <property type="term" value="F:metal ion binding"/>
    <property type="evidence" value="ECO:0007669"/>
    <property type="project" value="UniProtKB-KW"/>
</dbReference>
<reference evidence="5" key="1">
    <citation type="submission" date="2016-10" db="EMBL/GenBank/DDBJ databases">
        <title>Sequence of Gallionella enrichment culture.</title>
        <authorList>
            <person name="Poehlein A."/>
            <person name="Muehling M."/>
            <person name="Daniel R."/>
        </authorList>
    </citation>
    <scope>NUCLEOTIDE SEQUENCE</scope>
</reference>
<proteinExistence type="predicted"/>
<accession>A0A1J5PGW7</accession>
<keyword evidence="3" id="KW-0408">Iron</keyword>
<protein>
    <submittedName>
        <fullName evidence="5">Cbb3-type cytochrome c oxidase subunit CcoP</fullName>
    </submittedName>
</protein>
<evidence type="ECO:0000256" key="3">
    <source>
        <dbReference type="ARBA" id="ARBA00023004"/>
    </source>
</evidence>
<dbReference type="SUPFAM" id="SSF46626">
    <property type="entry name" value="Cytochrome c"/>
    <property type="match status" value="1"/>
</dbReference>
<dbReference type="EMBL" id="MLJW01006197">
    <property type="protein sequence ID" value="OIQ67031.1"/>
    <property type="molecule type" value="Genomic_DNA"/>
</dbReference>
<gene>
    <name evidence="5" type="primary">ccoP_9</name>
    <name evidence="5" type="ORF">GALL_513960</name>
</gene>
<keyword evidence="1" id="KW-0349">Heme</keyword>
<evidence type="ECO:0000313" key="5">
    <source>
        <dbReference type="EMBL" id="OIQ67031.1"/>
    </source>
</evidence>
<dbReference type="GO" id="GO:0020037">
    <property type="term" value="F:heme binding"/>
    <property type="evidence" value="ECO:0007669"/>
    <property type="project" value="InterPro"/>
</dbReference>
<name>A0A1J5PGW7_9ZZZZ</name>
<dbReference type="InterPro" id="IPR036909">
    <property type="entry name" value="Cyt_c-like_dom_sf"/>
</dbReference>
<feature type="domain" description="Cytochrome c" evidence="4">
    <location>
        <begin position="26"/>
        <end position="118"/>
    </location>
</feature>
<organism evidence="5">
    <name type="scientific">mine drainage metagenome</name>
    <dbReference type="NCBI Taxonomy" id="410659"/>
    <lineage>
        <taxon>unclassified sequences</taxon>
        <taxon>metagenomes</taxon>
        <taxon>ecological metagenomes</taxon>
    </lineage>
</organism>
<dbReference type="InterPro" id="IPR009056">
    <property type="entry name" value="Cyt_c-like_dom"/>
</dbReference>
<dbReference type="Pfam" id="PF00034">
    <property type="entry name" value="Cytochrom_C"/>
    <property type="match status" value="1"/>
</dbReference>
<evidence type="ECO:0000259" key="4">
    <source>
        <dbReference type="PROSITE" id="PS51007"/>
    </source>
</evidence>
<dbReference type="Gene3D" id="1.10.760.10">
    <property type="entry name" value="Cytochrome c-like domain"/>
    <property type="match status" value="1"/>
</dbReference>